<name>A0A8J6J1Z5_9FIRM</name>
<dbReference type="RefSeq" id="WP_186908593.1">
    <property type="nucleotide sequence ID" value="NZ_JACOPP010000024.1"/>
</dbReference>
<organism evidence="2 3">
    <name type="scientific">Lawsonibacter hominis</name>
    <dbReference type="NCBI Taxonomy" id="2763053"/>
    <lineage>
        <taxon>Bacteria</taxon>
        <taxon>Bacillati</taxon>
        <taxon>Bacillota</taxon>
        <taxon>Clostridia</taxon>
        <taxon>Eubacteriales</taxon>
        <taxon>Oscillospiraceae</taxon>
        <taxon>Lawsonibacter</taxon>
    </lineage>
</organism>
<dbReference type="EMBL" id="JACOPP010000024">
    <property type="protein sequence ID" value="MBC5734767.1"/>
    <property type="molecule type" value="Genomic_DNA"/>
</dbReference>
<proteinExistence type="predicted"/>
<feature type="transmembrane region" description="Helical" evidence="1">
    <location>
        <begin position="136"/>
        <end position="161"/>
    </location>
</feature>
<dbReference type="Proteomes" id="UP000661435">
    <property type="component" value="Unassembled WGS sequence"/>
</dbReference>
<sequence>MKDHPEEKRGRRWLAALLLLNLLLTALERTLPVWPYRSGPVLLLTAAGLLPTAVVLWGLLRGSWPALAVFCIGAVRGVGDLVGLLQFGGVSALDRATALTLVVLLSRITVLLALFRQDDVSRYWERRRLRRRRGDLVLEAVLFLSALVLPLLLGALLQGAFSSGNL</sequence>
<comment type="caution">
    <text evidence="2">The sequence shown here is derived from an EMBL/GenBank/DDBJ whole genome shotgun (WGS) entry which is preliminary data.</text>
</comment>
<evidence type="ECO:0000313" key="2">
    <source>
        <dbReference type="EMBL" id="MBC5734767.1"/>
    </source>
</evidence>
<evidence type="ECO:0000313" key="3">
    <source>
        <dbReference type="Proteomes" id="UP000661435"/>
    </source>
</evidence>
<accession>A0A8J6J1Z5</accession>
<dbReference type="AlphaFoldDB" id="A0A8J6J1Z5"/>
<keyword evidence="1" id="KW-0472">Membrane</keyword>
<reference evidence="2" key="1">
    <citation type="submission" date="2020-08" db="EMBL/GenBank/DDBJ databases">
        <title>Genome public.</title>
        <authorList>
            <person name="Liu C."/>
            <person name="Sun Q."/>
        </authorList>
    </citation>
    <scope>NUCLEOTIDE SEQUENCE</scope>
    <source>
        <strain evidence="2">NSJ-51</strain>
    </source>
</reference>
<feature type="transmembrane region" description="Helical" evidence="1">
    <location>
        <begin position="96"/>
        <end position="115"/>
    </location>
</feature>
<protein>
    <submittedName>
        <fullName evidence="2">Uncharacterized protein</fullName>
    </submittedName>
</protein>
<feature type="transmembrane region" description="Helical" evidence="1">
    <location>
        <begin position="40"/>
        <end position="60"/>
    </location>
</feature>
<evidence type="ECO:0000256" key="1">
    <source>
        <dbReference type="SAM" id="Phobius"/>
    </source>
</evidence>
<keyword evidence="1" id="KW-0812">Transmembrane</keyword>
<keyword evidence="3" id="KW-1185">Reference proteome</keyword>
<keyword evidence="1" id="KW-1133">Transmembrane helix</keyword>
<feature type="transmembrane region" description="Helical" evidence="1">
    <location>
        <begin position="67"/>
        <end position="90"/>
    </location>
</feature>
<gene>
    <name evidence="2" type="ORF">H8S57_13695</name>
</gene>